<name>A0A820M7Q5_9BILA</name>
<protein>
    <submittedName>
        <fullName evidence="2">Uncharacterized protein</fullName>
    </submittedName>
</protein>
<proteinExistence type="predicted"/>
<feature type="region of interest" description="Disordered" evidence="1">
    <location>
        <begin position="27"/>
        <end position="54"/>
    </location>
</feature>
<dbReference type="Proteomes" id="UP000663881">
    <property type="component" value="Unassembled WGS sequence"/>
</dbReference>
<sequence length="111" mass="12457">MSILLSQNISILSLFIKNYKIALPSLTKLNERRKRPNRRRPLPPDQIELSRQNIPSHQPVTINPLALELLKNFNIETIPISSSISSSIDSANICESDSDKATQTYTRVSVG</sequence>
<gene>
    <name evidence="2" type="ORF">OKA104_LOCUS49763</name>
</gene>
<evidence type="ECO:0000313" key="2">
    <source>
        <dbReference type="EMBL" id="CAF4369546.1"/>
    </source>
</evidence>
<organism evidence="2 3">
    <name type="scientific">Adineta steineri</name>
    <dbReference type="NCBI Taxonomy" id="433720"/>
    <lineage>
        <taxon>Eukaryota</taxon>
        <taxon>Metazoa</taxon>
        <taxon>Spiralia</taxon>
        <taxon>Gnathifera</taxon>
        <taxon>Rotifera</taxon>
        <taxon>Eurotatoria</taxon>
        <taxon>Bdelloidea</taxon>
        <taxon>Adinetida</taxon>
        <taxon>Adinetidae</taxon>
        <taxon>Adineta</taxon>
    </lineage>
</organism>
<feature type="compositionally biased region" description="Basic residues" evidence="1">
    <location>
        <begin position="31"/>
        <end position="41"/>
    </location>
</feature>
<evidence type="ECO:0000313" key="3">
    <source>
        <dbReference type="Proteomes" id="UP000663881"/>
    </source>
</evidence>
<dbReference type="AlphaFoldDB" id="A0A820M7Q5"/>
<dbReference type="EMBL" id="CAJOAY010023834">
    <property type="protein sequence ID" value="CAF4369546.1"/>
    <property type="molecule type" value="Genomic_DNA"/>
</dbReference>
<reference evidence="2" key="1">
    <citation type="submission" date="2021-02" db="EMBL/GenBank/DDBJ databases">
        <authorList>
            <person name="Nowell W R."/>
        </authorList>
    </citation>
    <scope>NUCLEOTIDE SEQUENCE</scope>
</reference>
<accession>A0A820M7Q5</accession>
<comment type="caution">
    <text evidence="2">The sequence shown here is derived from an EMBL/GenBank/DDBJ whole genome shotgun (WGS) entry which is preliminary data.</text>
</comment>
<evidence type="ECO:0000256" key="1">
    <source>
        <dbReference type="SAM" id="MobiDB-lite"/>
    </source>
</evidence>
<feature type="non-terminal residue" evidence="2">
    <location>
        <position position="1"/>
    </location>
</feature>